<evidence type="ECO:0000256" key="1">
    <source>
        <dbReference type="SAM" id="Phobius"/>
    </source>
</evidence>
<feature type="transmembrane region" description="Helical" evidence="1">
    <location>
        <begin position="47"/>
        <end position="68"/>
    </location>
</feature>
<proteinExistence type="predicted"/>
<dbReference type="Proteomes" id="UP000072605">
    <property type="component" value="Unassembled WGS sequence"/>
</dbReference>
<evidence type="ECO:0008006" key="4">
    <source>
        <dbReference type="Google" id="ProtNLM"/>
    </source>
</evidence>
<evidence type="ECO:0000313" key="2">
    <source>
        <dbReference type="EMBL" id="KTR27885.1"/>
    </source>
</evidence>
<dbReference type="AlphaFoldDB" id="A0AAW3MG28"/>
<feature type="transmembrane region" description="Helical" evidence="1">
    <location>
        <begin position="7"/>
        <end position="27"/>
    </location>
</feature>
<organism evidence="2 3">
    <name type="scientific">Exiguobacterium indicum</name>
    <dbReference type="NCBI Taxonomy" id="296995"/>
    <lineage>
        <taxon>Bacteria</taxon>
        <taxon>Bacillati</taxon>
        <taxon>Bacillota</taxon>
        <taxon>Bacilli</taxon>
        <taxon>Bacillales</taxon>
        <taxon>Bacillales Family XII. Incertae Sedis</taxon>
        <taxon>Exiguobacterium</taxon>
    </lineage>
</organism>
<name>A0AAW3MG28_9BACL</name>
<keyword evidence="1" id="KW-0472">Membrane</keyword>
<comment type="caution">
    <text evidence="2">The sequence shown here is derived from an EMBL/GenBank/DDBJ whole genome shotgun (WGS) entry which is preliminary data.</text>
</comment>
<accession>A0AAW3MG28</accession>
<protein>
    <recommendedName>
        <fullName evidence="4">MFS transporter</fullName>
    </recommendedName>
</protein>
<keyword evidence="1" id="KW-1133">Transmembrane helix</keyword>
<reference evidence="2 3" key="1">
    <citation type="journal article" date="2016" name="Front. Microbiol.">
        <title>Genomic Resource of Rice Seed Associated Bacteria.</title>
        <authorList>
            <person name="Midha S."/>
            <person name="Bansal K."/>
            <person name="Sharma S."/>
            <person name="Kumar N."/>
            <person name="Patil P.P."/>
            <person name="Chaudhry V."/>
            <person name="Patil P.B."/>
        </authorList>
    </citation>
    <scope>NUCLEOTIDE SEQUENCE [LARGE SCALE GENOMIC DNA]</scope>
    <source>
        <strain evidence="2 3">RSA11</strain>
    </source>
</reference>
<dbReference type="EMBL" id="LDQV01000012">
    <property type="protein sequence ID" value="KTR27885.1"/>
    <property type="molecule type" value="Genomic_DNA"/>
</dbReference>
<feature type="transmembrane region" description="Helical" evidence="1">
    <location>
        <begin position="98"/>
        <end position="115"/>
    </location>
</feature>
<dbReference type="RefSeq" id="WP_058713173.1">
    <property type="nucleotide sequence ID" value="NZ_LDQV01000012.1"/>
</dbReference>
<evidence type="ECO:0000313" key="3">
    <source>
        <dbReference type="Proteomes" id="UP000072605"/>
    </source>
</evidence>
<gene>
    <name evidence="2" type="ORF">RSA11_04265</name>
</gene>
<sequence length="122" mass="14001">MKRPIPLFEVSITLFSIYLSIMFFAFTELFEEQNHAFYQHIRQLMPQIGWAIVVFFAAMVKVVGLLLNNIHIRRIGLVLSGMIYTAFSIGFATAFPNISTGLFAILAMMCFMNMTQVRHTEL</sequence>
<keyword evidence="1" id="KW-0812">Transmembrane</keyword>